<dbReference type="SMART" id="SM00052">
    <property type="entry name" value="EAL"/>
    <property type="match status" value="1"/>
</dbReference>
<proteinExistence type="predicted"/>
<keyword evidence="1" id="KW-0597">Phosphoprotein</keyword>
<dbReference type="GO" id="GO:0000160">
    <property type="term" value="P:phosphorelay signal transduction system"/>
    <property type="evidence" value="ECO:0007669"/>
    <property type="project" value="InterPro"/>
</dbReference>
<dbReference type="Gene3D" id="3.20.20.450">
    <property type="entry name" value="EAL domain"/>
    <property type="match status" value="1"/>
</dbReference>
<sequence length="404" mass="45241">MTIISEIRAQHLLIIDDEEDICELITNIADLCGLQSDYMAELTDLAMLKDIDQYDLIALDLSMPNIDGIEVIHFLEHFEKKPQLILMSGFEQTVIEGAKRLAQQLSIPVAGVLSKPFALQELQALLQQPQASTMPTSKPKQSSLHAQYFSIQDIESGLAAGAFIPYFQPQINLESGLLHGVEALVRWHYGCQIIMPDHFLPIIESQQLILPMTKSVIEQTLKQMISWREAGLPDIQVSINLSAAYLNQLNLPQLMTDLLQEYPVNSSHITFEITERISLESNQPTLDTITRLRLKGFYLSLDDFGTGYSSLAQLDRLPFNEIKIDKSFVMHALSSPISRVIVESSVALAKQLGVRCVAEGIESQACEQFLKDSGCDIGQGYLYSRALPSHAFQQWALEYLKKSS</sequence>
<feature type="domain" description="EAL" evidence="3">
    <location>
        <begin position="147"/>
        <end position="400"/>
    </location>
</feature>
<dbReference type="SUPFAM" id="SSF52172">
    <property type="entry name" value="CheY-like"/>
    <property type="match status" value="1"/>
</dbReference>
<dbReference type="Gene3D" id="3.40.50.2300">
    <property type="match status" value="1"/>
</dbReference>
<evidence type="ECO:0000313" key="5">
    <source>
        <dbReference type="Proteomes" id="UP000191418"/>
    </source>
</evidence>
<dbReference type="RefSeq" id="WP_159445622.1">
    <property type="nucleotide sequence ID" value="NZ_FUXG01000010.1"/>
</dbReference>
<dbReference type="InterPro" id="IPR001789">
    <property type="entry name" value="Sig_transdc_resp-reg_receiver"/>
</dbReference>
<accession>A0A1T4PYR1</accession>
<dbReference type="InterPro" id="IPR001633">
    <property type="entry name" value="EAL_dom"/>
</dbReference>
<dbReference type="AlphaFoldDB" id="A0A1T4PYR1"/>
<evidence type="ECO:0008006" key="6">
    <source>
        <dbReference type="Google" id="ProtNLM"/>
    </source>
</evidence>
<dbReference type="CDD" id="cd01948">
    <property type="entry name" value="EAL"/>
    <property type="match status" value="1"/>
</dbReference>
<dbReference type="InterPro" id="IPR011006">
    <property type="entry name" value="CheY-like_superfamily"/>
</dbReference>
<feature type="domain" description="Response regulatory" evidence="2">
    <location>
        <begin position="11"/>
        <end position="130"/>
    </location>
</feature>
<evidence type="ECO:0000259" key="3">
    <source>
        <dbReference type="PROSITE" id="PS50883"/>
    </source>
</evidence>
<feature type="modified residue" description="4-aspartylphosphate" evidence="1">
    <location>
        <position position="60"/>
    </location>
</feature>
<organism evidence="4 5">
    <name type="scientific">Oceanospirillum multiglobuliferum</name>
    <dbReference type="NCBI Taxonomy" id="64969"/>
    <lineage>
        <taxon>Bacteria</taxon>
        <taxon>Pseudomonadati</taxon>
        <taxon>Pseudomonadota</taxon>
        <taxon>Gammaproteobacteria</taxon>
        <taxon>Oceanospirillales</taxon>
        <taxon>Oceanospirillaceae</taxon>
        <taxon>Oceanospirillum</taxon>
    </lineage>
</organism>
<dbReference type="Pfam" id="PF00072">
    <property type="entry name" value="Response_reg"/>
    <property type="match status" value="1"/>
</dbReference>
<dbReference type="PANTHER" id="PTHR33121:SF71">
    <property type="entry name" value="OXYGEN SENSOR PROTEIN DOSP"/>
    <property type="match status" value="1"/>
</dbReference>
<dbReference type="SUPFAM" id="SSF141868">
    <property type="entry name" value="EAL domain-like"/>
    <property type="match status" value="1"/>
</dbReference>
<gene>
    <name evidence="4" type="ORF">BTE48_08580</name>
</gene>
<evidence type="ECO:0000313" key="4">
    <source>
        <dbReference type="EMBL" id="OPX55437.1"/>
    </source>
</evidence>
<dbReference type="SMART" id="SM00448">
    <property type="entry name" value="REC"/>
    <property type="match status" value="1"/>
</dbReference>
<dbReference type="PANTHER" id="PTHR33121">
    <property type="entry name" value="CYCLIC DI-GMP PHOSPHODIESTERASE PDEF"/>
    <property type="match status" value="1"/>
</dbReference>
<dbReference type="InterPro" id="IPR035919">
    <property type="entry name" value="EAL_sf"/>
</dbReference>
<dbReference type="PROSITE" id="PS50883">
    <property type="entry name" value="EAL"/>
    <property type="match status" value="1"/>
</dbReference>
<dbReference type="Pfam" id="PF00563">
    <property type="entry name" value="EAL"/>
    <property type="match status" value="1"/>
</dbReference>
<comment type="caution">
    <text evidence="4">The sequence shown here is derived from an EMBL/GenBank/DDBJ whole genome shotgun (WGS) entry which is preliminary data.</text>
</comment>
<dbReference type="PROSITE" id="PS50110">
    <property type="entry name" value="RESPONSE_REGULATORY"/>
    <property type="match status" value="1"/>
</dbReference>
<dbReference type="Proteomes" id="UP000191418">
    <property type="component" value="Unassembled WGS sequence"/>
</dbReference>
<dbReference type="InterPro" id="IPR050706">
    <property type="entry name" value="Cyclic-di-GMP_PDE-like"/>
</dbReference>
<dbReference type="GO" id="GO:0071111">
    <property type="term" value="F:cyclic-guanylate-specific phosphodiesterase activity"/>
    <property type="evidence" value="ECO:0007669"/>
    <property type="project" value="InterPro"/>
</dbReference>
<evidence type="ECO:0000256" key="1">
    <source>
        <dbReference type="PROSITE-ProRule" id="PRU00169"/>
    </source>
</evidence>
<dbReference type="EMBL" id="MTSM01000009">
    <property type="protein sequence ID" value="OPX55437.1"/>
    <property type="molecule type" value="Genomic_DNA"/>
</dbReference>
<protein>
    <recommendedName>
        <fullName evidence="6">Diguanylate phosphodiesterase</fullName>
    </recommendedName>
</protein>
<keyword evidence="5" id="KW-1185">Reference proteome</keyword>
<reference evidence="4 5" key="1">
    <citation type="submission" date="2017-01" db="EMBL/GenBank/DDBJ databases">
        <title>Genome Sequencing of a Marine Spirillum, Oceanospirillum multiglobuliferum ATCC 33336, from Japan.</title>
        <authorList>
            <person name="Carney J.G."/>
            <person name="Trachtenberg A.M."/>
            <person name="Rheaume B.A."/>
            <person name="Linnane J.D."/>
            <person name="Pitts N.L."/>
            <person name="Mykles D.L."/>
            <person name="Maclea K.S."/>
        </authorList>
    </citation>
    <scope>NUCLEOTIDE SEQUENCE [LARGE SCALE GENOMIC DNA]</scope>
    <source>
        <strain evidence="4 5">ATCC 33336</strain>
    </source>
</reference>
<dbReference type="STRING" id="64969.SAMN02745127_01671"/>
<name>A0A1T4PYR1_9GAMM</name>
<dbReference type="OrthoDB" id="9812358at2"/>
<evidence type="ECO:0000259" key="2">
    <source>
        <dbReference type="PROSITE" id="PS50110"/>
    </source>
</evidence>